<protein>
    <submittedName>
        <fullName evidence="6">Uncharacterized protein</fullName>
    </submittedName>
</protein>
<keyword evidence="3 5" id="KW-1133">Transmembrane helix</keyword>
<evidence type="ECO:0000313" key="6">
    <source>
        <dbReference type="EMBL" id="KAF2901311.1"/>
    </source>
</evidence>
<name>A0A8K0DDF5_IGNLU</name>
<dbReference type="AlphaFoldDB" id="A0A8K0DDF5"/>
<organism evidence="6 7">
    <name type="scientific">Ignelater luminosus</name>
    <name type="common">Cucubano</name>
    <name type="synonym">Pyrophorus luminosus</name>
    <dbReference type="NCBI Taxonomy" id="2038154"/>
    <lineage>
        <taxon>Eukaryota</taxon>
        <taxon>Metazoa</taxon>
        <taxon>Ecdysozoa</taxon>
        <taxon>Arthropoda</taxon>
        <taxon>Hexapoda</taxon>
        <taxon>Insecta</taxon>
        <taxon>Pterygota</taxon>
        <taxon>Neoptera</taxon>
        <taxon>Endopterygota</taxon>
        <taxon>Coleoptera</taxon>
        <taxon>Polyphaga</taxon>
        <taxon>Elateriformia</taxon>
        <taxon>Elateroidea</taxon>
        <taxon>Elateridae</taxon>
        <taxon>Agrypninae</taxon>
        <taxon>Pyrophorini</taxon>
        <taxon>Ignelater</taxon>
    </lineage>
</organism>
<comment type="caution">
    <text evidence="6">The sequence shown here is derived from an EMBL/GenBank/DDBJ whole genome shotgun (WGS) entry which is preliminary data.</text>
</comment>
<dbReference type="SUPFAM" id="SSF48652">
    <property type="entry name" value="Tetraspanin"/>
    <property type="match status" value="1"/>
</dbReference>
<keyword evidence="2 5" id="KW-0812">Transmembrane</keyword>
<proteinExistence type="predicted"/>
<dbReference type="PANTHER" id="PTHR19282">
    <property type="entry name" value="TETRASPANIN"/>
    <property type="match status" value="1"/>
</dbReference>
<evidence type="ECO:0000256" key="1">
    <source>
        <dbReference type="ARBA" id="ARBA00004141"/>
    </source>
</evidence>
<dbReference type="PANTHER" id="PTHR19282:SF273">
    <property type="entry name" value="TETRASPANIN"/>
    <property type="match status" value="1"/>
</dbReference>
<evidence type="ECO:0000256" key="2">
    <source>
        <dbReference type="ARBA" id="ARBA00022692"/>
    </source>
</evidence>
<sequence length="113" mass="12140">MSMKNYSKESPDTLAAWDNVQTKLMCCGTEGSDDWRQTGLAVPNSCCKNENTSIGSSCLTGYHNEGCLSKLKSIIQDKSTVLIGVGIGIAFIQILGIVLACLLAHTIKREDGK</sequence>
<evidence type="ECO:0000256" key="5">
    <source>
        <dbReference type="SAM" id="Phobius"/>
    </source>
</evidence>
<dbReference type="GO" id="GO:0005886">
    <property type="term" value="C:plasma membrane"/>
    <property type="evidence" value="ECO:0007669"/>
    <property type="project" value="TreeGrafter"/>
</dbReference>
<keyword evidence="4 5" id="KW-0472">Membrane</keyword>
<evidence type="ECO:0000256" key="3">
    <source>
        <dbReference type="ARBA" id="ARBA00022989"/>
    </source>
</evidence>
<dbReference type="Pfam" id="PF00335">
    <property type="entry name" value="Tetraspanin"/>
    <property type="match status" value="1"/>
</dbReference>
<gene>
    <name evidence="6" type="ORF">ILUMI_04889</name>
</gene>
<dbReference type="Gene3D" id="1.10.1450.10">
    <property type="entry name" value="Tetraspanin"/>
    <property type="match status" value="1"/>
</dbReference>
<reference evidence="6" key="1">
    <citation type="submission" date="2019-08" db="EMBL/GenBank/DDBJ databases">
        <title>The genome of the North American firefly Photinus pyralis.</title>
        <authorList>
            <consortium name="Photinus pyralis genome working group"/>
            <person name="Fallon T.R."/>
            <person name="Sander Lower S.E."/>
            <person name="Weng J.-K."/>
        </authorList>
    </citation>
    <scope>NUCLEOTIDE SEQUENCE</scope>
    <source>
        <strain evidence="6">TRF0915ILg1</strain>
        <tissue evidence="6">Whole body</tissue>
    </source>
</reference>
<accession>A0A8K0DDF5</accession>
<dbReference type="InterPro" id="IPR008952">
    <property type="entry name" value="Tetraspanin_EC2_sf"/>
</dbReference>
<feature type="transmembrane region" description="Helical" evidence="5">
    <location>
        <begin position="80"/>
        <end position="107"/>
    </location>
</feature>
<dbReference type="Proteomes" id="UP000801492">
    <property type="component" value="Unassembled WGS sequence"/>
</dbReference>
<evidence type="ECO:0000313" key="7">
    <source>
        <dbReference type="Proteomes" id="UP000801492"/>
    </source>
</evidence>
<comment type="subcellular location">
    <subcellularLocation>
        <location evidence="1">Membrane</location>
        <topology evidence="1">Multi-pass membrane protein</topology>
    </subcellularLocation>
</comment>
<dbReference type="InterPro" id="IPR018499">
    <property type="entry name" value="Tetraspanin/Peripherin"/>
</dbReference>
<dbReference type="OrthoDB" id="5982705at2759"/>
<dbReference type="EMBL" id="VTPC01001721">
    <property type="protein sequence ID" value="KAF2901311.1"/>
    <property type="molecule type" value="Genomic_DNA"/>
</dbReference>
<evidence type="ECO:0000256" key="4">
    <source>
        <dbReference type="ARBA" id="ARBA00023136"/>
    </source>
</evidence>
<keyword evidence="7" id="KW-1185">Reference proteome</keyword>
<dbReference type="CDD" id="cd03127">
    <property type="entry name" value="tetraspanin_LEL"/>
    <property type="match status" value="1"/>
</dbReference>